<dbReference type="Proteomes" id="UP001334248">
    <property type="component" value="Unassembled WGS sequence"/>
</dbReference>
<organism evidence="1 2">
    <name type="scientific">Knufia obscura</name>
    <dbReference type="NCBI Taxonomy" id="1635080"/>
    <lineage>
        <taxon>Eukaryota</taxon>
        <taxon>Fungi</taxon>
        <taxon>Dikarya</taxon>
        <taxon>Ascomycota</taxon>
        <taxon>Pezizomycotina</taxon>
        <taxon>Eurotiomycetes</taxon>
        <taxon>Chaetothyriomycetidae</taxon>
        <taxon>Chaetothyriales</taxon>
        <taxon>Trichomeriaceae</taxon>
        <taxon>Knufia</taxon>
    </lineage>
</organism>
<protein>
    <submittedName>
        <fullName evidence="1">Uncharacterized protein</fullName>
    </submittedName>
</protein>
<proteinExistence type="predicted"/>
<dbReference type="RefSeq" id="XP_064724964.1">
    <property type="nucleotide sequence ID" value="XM_064879200.1"/>
</dbReference>
<reference evidence="1 2" key="1">
    <citation type="journal article" date="2023" name="Res Sq">
        <title>Genomic and morphological characterization of Knufia obscura isolated from the Mars 2020 spacecraft assembly facility.</title>
        <authorList>
            <person name="Chander A.M."/>
            <person name="Teixeira M.M."/>
            <person name="Singh N.K."/>
            <person name="Williams M.P."/>
            <person name="Parker C.W."/>
            <person name="Leo P."/>
            <person name="Stajich J.E."/>
            <person name="Torok T."/>
            <person name="Tighe S."/>
            <person name="Mason C.E."/>
            <person name="Venkateswaran K."/>
        </authorList>
    </citation>
    <scope>NUCLEOTIDE SEQUENCE [LARGE SCALE GENOMIC DNA]</scope>
    <source>
        <strain evidence="1 2">CCFEE 5817</strain>
    </source>
</reference>
<accession>A0ABR0R9K6</accession>
<comment type="caution">
    <text evidence="1">The sequence shown here is derived from an EMBL/GenBank/DDBJ whole genome shotgun (WGS) entry which is preliminary data.</text>
</comment>
<evidence type="ECO:0000313" key="2">
    <source>
        <dbReference type="Proteomes" id="UP001334248"/>
    </source>
</evidence>
<sequence length="234" mass="26530">MYGKRNGSLGISFTRFINNAIPNLAADPHRFDHIPKLGQDMLYAHQLAAQHSGAPYSLDERSFFVGGICDNESVSRKVFRKLTDAGILDGSACVDTRNLDGKKFAHQVAVLSVSRQRDLVNLLFWWEEECQRLRKLISEEKELSESIDNALQHGQDGRDDTDEQQLLERLRFEREKVRMRIRQRPSERRDDIENGTDGLYAEAHGANAGRSHSVPATTYQPGVARITDLPAYHP</sequence>
<evidence type="ECO:0000313" key="1">
    <source>
        <dbReference type="EMBL" id="KAK5936874.1"/>
    </source>
</evidence>
<name>A0ABR0R9K6_9EURO</name>
<gene>
    <name evidence="1" type="ORF">PMZ80_010812</name>
</gene>
<dbReference type="EMBL" id="JAVHJV010000021">
    <property type="protein sequence ID" value="KAK5936874.1"/>
    <property type="molecule type" value="Genomic_DNA"/>
</dbReference>
<dbReference type="GeneID" id="90004261"/>
<keyword evidence="2" id="KW-1185">Reference proteome</keyword>